<protein>
    <submittedName>
        <fullName evidence="7">LysR family transcriptional regulator</fullName>
    </submittedName>
</protein>
<evidence type="ECO:0000313" key="7">
    <source>
        <dbReference type="EMBL" id="MCX7445772.1"/>
    </source>
</evidence>
<evidence type="ECO:0000256" key="3">
    <source>
        <dbReference type="ARBA" id="ARBA00023125"/>
    </source>
</evidence>
<dbReference type="PRINTS" id="PR00039">
    <property type="entry name" value="HTHLYSR"/>
</dbReference>
<organism evidence="7 8">
    <name type="scientific">Corynebacterium pygosceleis</name>
    <dbReference type="NCBI Taxonomy" id="2800406"/>
    <lineage>
        <taxon>Bacteria</taxon>
        <taxon>Bacillati</taxon>
        <taxon>Actinomycetota</taxon>
        <taxon>Actinomycetes</taxon>
        <taxon>Mycobacteriales</taxon>
        <taxon>Corynebacteriaceae</taxon>
        <taxon>Corynebacterium</taxon>
    </lineage>
</organism>
<evidence type="ECO:0000256" key="1">
    <source>
        <dbReference type="ARBA" id="ARBA00009437"/>
    </source>
</evidence>
<feature type="domain" description="HTH lysR-type" evidence="6">
    <location>
        <begin position="7"/>
        <end position="64"/>
    </location>
</feature>
<evidence type="ECO:0000313" key="8">
    <source>
        <dbReference type="Proteomes" id="UP001081709"/>
    </source>
</evidence>
<sequence>MPRRSSPRLDDVDAFIHLAECGHLTATARELGIPQPTLSRRIARLEGDLGTTLFDRAGRSLTLNARGRAFLGHARRISAGFAAARTDMERLMDPERGTVRIDFMHSLGTWLVPELLRSYRAGHAAVQFELHQGAARHLVERVLTDATDLALVGPRPEESRGEGAALGWLRLHRQPLALAVPDGHPLASGTGPLALSAAAGEPFIGMRAGYGTRQLLDELTAGAGFRPDVIFESMELSTVAGLVSAGLGVALLPMDDPYLTPVGLLLRPLDPPAHRELGLVWRAGASPAPPVDRFREFVSAVGPRRDPEVPGHGKTAHRCRWAVEGPVLPVSYFLAAPA</sequence>
<reference evidence="7" key="1">
    <citation type="submission" date="2022-11" db="EMBL/GenBank/DDBJ databases">
        <title>Corynebacterium sp. isolated from Penguins.</title>
        <authorList>
            <person name="Sedlar K."/>
            <person name="Svec P."/>
        </authorList>
    </citation>
    <scope>NUCLEOTIDE SEQUENCE</scope>
    <source>
        <strain evidence="7">P7003</strain>
    </source>
</reference>
<dbReference type="PANTHER" id="PTHR30346:SF28">
    <property type="entry name" value="HTH-TYPE TRANSCRIPTIONAL REGULATOR CYNR"/>
    <property type="match status" value="1"/>
</dbReference>
<accession>A0ABT3WU66</accession>
<dbReference type="CDD" id="cd08434">
    <property type="entry name" value="PBP2_GltC_like"/>
    <property type="match status" value="1"/>
</dbReference>
<name>A0ABT3WU66_9CORY</name>
<evidence type="ECO:0000256" key="5">
    <source>
        <dbReference type="ARBA" id="ARBA00023163"/>
    </source>
</evidence>
<dbReference type="InterPro" id="IPR005119">
    <property type="entry name" value="LysR_subst-bd"/>
</dbReference>
<dbReference type="RefSeq" id="WP_267186829.1">
    <property type="nucleotide sequence ID" value="NZ_JAPMKV010000009.1"/>
</dbReference>
<gene>
    <name evidence="7" type="ORF">OS125_11070</name>
</gene>
<dbReference type="InterPro" id="IPR036390">
    <property type="entry name" value="WH_DNA-bd_sf"/>
</dbReference>
<keyword evidence="2" id="KW-0805">Transcription regulation</keyword>
<comment type="similarity">
    <text evidence="1">Belongs to the LysR transcriptional regulatory family.</text>
</comment>
<keyword evidence="3" id="KW-0238">DNA-binding</keyword>
<dbReference type="PANTHER" id="PTHR30346">
    <property type="entry name" value="TRANSCRIPTIONAL DUAL REGULATOR HCAR-RELATED"/>
    <property type="match status" value="1"/>
</dbReference>
<dbReference type="SUPFAM" id="SSF46785">
    <property type="entry name" value="Winged helix' DNA-binding domain"/>
    <property type="match status" value="1"/>
</dbReference>
<evidence type="ECO:0000256" key="2">
    <source>
        <dbReference type="ARBA" id="ARBA00023015"/>
    </source>
</evidence>
<dbReference type="PROSITE" id="PS50931">
    <property type="entry name" value="HTH_LYSR"/>
    <property type="match status" value="1"/>
</dbReference>
<evidence type="ECO:0000259" key="6">
    <source>
        <dbReference type="PROSITE" id="PS50931"/>
    </source>
</evidence>
<dbReference type="InterPro" id="IPR036388">
    <property type="entry name" value="WH-like_DNA-bd_sf"/>
</dbReference>
<dbReference type="Gene3D" id="3.40.190.290">
    <property type="match status" value="1"/>
</dbReference>
<proteinExistence type="inferred from homology"/>
<dbReference type="Proteomes" id="UP001081709">
    <property type="component" value="Unassembled WGS sequence"/>
</dbReference>
<dbReference type="Pfam" id="PF03466">
    <property type="entry name" value="LysR_substrate"/>
    <property type="match status" value="1"/>
</dbReference>
<evidence type="ECO:0000256" key="4">
    <source>
        <dbReference type="ARBA" id="ARBA00023159"/>
    </source>
</evidence>
<keyword evidence="5" id="KW-0804">Transcription</keyword>
<dbReference type="Gene3D" id="1.10.10.10">
    <property type="entry name" value="Winged helix-like DNA-binding domain superfamily/Winged helix DNA-binding domain"/>
    <property type="match status" value="1"/>
</dbReference>
<dbReference type="EMBL" id="JAPMKV010000009">
    <property type="protein sequence ID" value="MCX7445772.1"/>
    <property type="molecule type" value="Genomic_DNA"/>
</dbReference>
<keyword evidence="8" id="KW-1185">Reference proteome</keyword>
<dbReference type="InterPro" id="IPR000847">
    <property type="entry name" value="LysR_HTH_N"/>
</dbReference>
<dbReference type="SUPFAM" id="SSF53850">
    <property type="entry name" value="Periplasmic binding protein-like II"/>
    <property type="match status" value="1"/>
</dbReference>
<comment type="caution">
    <text evidence="7">The sequence shown here is derived from an EMBL/GenBank/DDBJ whole genome shotgun (WGS) entry which is preliminary data.</text>
</comment>
<keyword evidence="4" id="KW-0010">Activator</keyword>
<dbReference type="Pfam" id="PF00126">
    <property type="entry name" value="HTH_1"/>
    <property type="match status" value="1"/>
</dbReference>